<dbReference type="InterPro" id="IPR000531">
    <property type="entry name" value="Beta-barrel_TonB"/>
</dbReference>
<evidence type="ECO:0000256" key="9">
    <source>
        <dbReference type="RuleBase" id="RU003357"/>
    </source>
</evidence>
<evidence type="ECO:0000313" key="12">
    <source>
        <dbReference type="EMBL" id="MBB2180811.1"/>
    </source>
</evidence>
<accession>A0A7W4JGF3</accession>
<name>A0A7W4JGF3_9PROT</name>
<keyword evidence="5 9" id="KW-0798">TonB box</keyword>
<evidence type="ECO:0000313" key="13">
    <source>
        <dbReference type="Proteomes" id="UP000525623"/>
    </source>
</evidence>
<dbReference type="Pfam" id="PF07715">
    <property type="entry name" value="Plug"/>
    <property type="match status" value="1"/>
</dbReference>
<dbReference type="AlphaFoldDB" id="A0A7W4JGF3"/>
<keyword evidence="13" id="KW-1185">Reference proteome</keyword>
<feature type="domain" description="TonB-dependent receptor plug" evidence="11">
    <location>
        <begin position="27"/>
        <end position="145"/>
    </location>
</feature>
<gene>
    <name evidence="12" type="ORF">HLH29_16885</name>
</gene>
<evidence type="ECO:0000256" key="6">
    <source>
        <dbReference type="ARBA" id="ARBA00023136"/>
    </source>
</evidence>
<evidence type="ECO:0000256" key="5">
    <source>
        <dbReference type="ARBA" id="ARBA00023077"/>
    </source>
</evidence>
<keyword evidence="2 8" id="KW-0813">Transport</keyword>
<dbReference type="Proteomes" id="UP000525623">
    <property type="component" value="Unassembled WGS sequence"/>
</dbReference>
<organism evidence="12 13">
    <name type="scientific">Gluconacetobacter tumulicola</name>
    <dbReference type="NCBI Taxonomy" id="1017177"/>
    <lineage>
        <taxon>Bacteria</taxon>
        <taxon>Pseudomonadati</taxon>
        <taxon>Pseudomonadota</taxon>
        <taxon>Alphaproteobacteria</taxon>
        <taxon>Acetobacterales</taxon>
        <taxon>Acetobacteraceae</taxon>
        <taxon>Gluconacetobacter</taxon>
    </lineage>
</organism>
<dbReference type="InterPro" id="IPR039426">
    <property type="entry name" value="TonB-dep_rcpt-like"/>
</dbReference>
<comment type="similarity">
    <text evidence="8 9">Belongs to the TonB-dependent receptor family.</text>
</comment>
<dbReference type="Pfam" id="PF00593">
    <property type="entry name" value="TonB_dep_Rec_b-barrel"/>
    <property type="match status" value="1"/>
</dbReference>
<feature type="domain" description="TonB-dependent receptor-like beta-barrel" evidence="10">
    <location>
        <begin position="266"/>
        <end position="724"/>
    </location>
</feature>
<dbReference type="PANTHER" id="PTHR47234">
    <property type="match status" value="1"/>
</dbReference>
<keyword evidence="6 8" id="KW-0472">Membrane</keyword>
<evidence type="ECO:0000256" key="8">
    <source>
        <dbReference type="PROSITE-ProRule" id="PRU01360"/>
    </source>
</evidence>
<protein>
    <submittedName>
        <fullName evidence="12">TonB-dependent receptor</fullName>
    </submittedName>
</protein>
<keyword evidence="12" id="KW-0675">Receptor</keyword>
<reference evidence="12 13" key="1">
    <citation type="submission" date="2020-04" db="EMBL/GenBank/DDBJ databases">
        <title>Description of novel Gluconacetobacter.</title>
        <authorList>
            <person name="Sombolestani A."/>
        </authorList>
    </citation>
    <scope>NUCLEOTIDE SEQUENCE [LARGE SCALE GENOMIC DNA]</scope>
    <source>
        <strain evidence="12 13">LMG 27725</strain>
    </source>
</reference>
<comment type="subcellular location">
    <subcellularLocation>
        <location evidence="1 8">Cell outer membrane</location>
        <topology evidence="1 8">Multi-pass membrane protein</topology>
    </subcellularLocation>
</comment>
<keyword evidence="7 8" id="KW-0998">Cell outer membrane</keyword>
<dbReference type="InterPro" id="IPR037066">
    <property type="entry name" value="Plug_dom_sf"/>
</dbReference>
<dbReference type="PANTHER" id="PTHR47234:SF3">
    <property type="entry name" value="SECRETIN_TONB SHORT N-TERMINAL DOMAIN-CONTAINING PROTEIN"/>
    <property type="match status" value="1"/>
</dbReference>
<evidence type="ECO:0000259" key="11">
    <source>
        <dbReference type="Pfam" id="PF07715"/>
    </source>
</evidence>
<dbReference type="Gene3D" id="2.170.130.10">
    <property type="entry name" value="TonB-dependent receptor, plug domain"/>
    <property type="match status" value="1"/>
</dbReference>
<keyword evidence="3 8" id="KW-1134">Transmembrane beta strand</keyword>
<evidence type="ECO:0000256" key="3">
    <source>
        <dbReference type="ARBA" id="ARBA00022452"/>
    </source>
</evidence>
<dbReference type="InterPro" id="IPR012910">
    <property type="entry name" value="Plug_dom"/>
</dbReference>
<keyword evidence="4 8" id="KW-0812">Transmembrane</keyword>
<evidence type="ECO:0000256" key="2">
    <source>
        <dbReference type="ARBA" id="ARBA00022448"/>
    </source>
</evidence>
<dbReference type="InterPro" id="IPR036942">
    <property type="entry name" value="Beta-barrel_TonB_sf"/>
</dbReference>
<comment type="caution">
    <text evidence="12">The sequence shown here is derived from an EMBL/GenBank/DDBJ whole genome shotgun (WGS) entry which is preliminary data.</text>
</comment>
<dbReference type="SUPFAM" id="SSF56935">
    <property type="entry name" value="Porins"/>
    <property type="match status" value="1"/>
</dbReference>
<sequence>MQAEEIRVVHGTNAGQGALATTTETHSTTSVVIVSGATLMKTGATNVMEALAQSSPSITSPPLGATGSNALVQTMQLRGLSADDTLILVNGHRRHIGANFNPNAGPNWGTEPTDIALIPISAIDHIEVITEGATALYGQDAIAGAVNIVLKQGTDGGTINFKNSGFYAGDGQALDGSAHYGMAVGQRGSFNISAQVTHQLPTNRSGLFNGTLYPALAGGVPDPRNATDSRDVQRIMGIPKSTMETISAVTNLPVTNTINLYNTSTFSHRASHVALTYQSAASSLTTPALWPNGMLPYLGLDQYDFETDTGFKGTLGGFAWDVYTNFARDQQDYSTIHTNNITLGTMSPTDFDDGASIVSELTSGFRASRAFATALLPRPINLDFGFEYRHDTFQMTEGEYGSWYGRGASDHAGNQPFAATNQNRDVYDGHVNLEFYLTPKWEWTIGGRSVSYNNLATIETGSVGTRYNFSKHFAVRASFNTGYRPPTLGQQYFYYNAPFAGYSQDQLPSNSEAARALGGGPLKGEYSRNYSIGFEASPIENMHLIGNLYYIAINDRLASTTALGGPAVANILSQAGLGGVTYASYYTNPVNTQTYGGDFSLDYLWNTGRYGSFDFRVGVNFSDNEIRSYNKTPAVLKNLGLQSFNTYAEEILLHTSPKNRENLDITWKYGRWSIFAQEQRYGSTLFLPSPALPGVSENPAMLTNLEVSYRILPRWAVAVGGRNIGNKYPTRVPYAIRGKLQNQSLYSYFGPYGFSGGMYYVRTSLDF</sequence>
<proteinExistence type="inferred from homology"/>
<dbReference type="EMBL" id="JABEQL010000032">
    <property type="protein sequence ID" value="MBB2180811.1"/>
    <property type="molecule type" value="Genomic_DNA"/>
</dbReference>
<evidence type="ECO:0000259" key="10">
    <source>
        <dbReference type="Pfam" id="PF00593"/>
    </source>
</evidence>
<dbReference type="GO" id="GO:0009279">
    <property type="term" value="C:cell outer membrane"/>
    <property type="evidence" value="ECO:0007669"/>
    <property type="project" value="UniProtKB-SubCell"/>
</dbReference>
<dbReference type="PROSITE" id="PS52016">
    <property type="entry name" value="TONB_DEPENDENT_REC_3"/>
    <property type="match status" value="1"/>
</dbReference>
<dbReference type="Gene3D" id="2.40.170.20">
    <property type="entry name" value="TonB-dependent receptor, beta-barrel domain"/>
    <property type="match status" value="1"/>
</dbReference>
<evidence type="ECO:0000256" key="1">
    <source>
        <dbReference type="ARBA" id="ARBA00004571"/>
    </source>
</evidence>
<evidence type="ECO:0000256" key="7">
    <source>
        <dbReference type="ARBA" id="ARBA00023237"/>
    </source>
</evidence>
<evidence type="ECO:0000256" key="4">
    <source>
        <dbReference type="ARBA" id="ARBA00022692"/>
    </source>
</evidence>